<evidence type="ECO:0000259" key="9">
    <source>
        <dbReference type="Pfam" id="PF22692"/>
    </source>
</evidence>
<evidence type="ECO:0000256" key="3">
    <source>
        <dbReference type="ARBA" id="ARBA00019015"/>
    </source>
</evidence>
<comment type="subcellular location">
    <subcellularLocation>
        <location evidence="1 5">Bacterial flagellum basal body</location>
    </subcellularLocation>
</comment>
<evidence type="ECO:0000256" key="4">
    <source>
        <dbReference type="ARBA" id="ARBA00023143"/>
    </source>
</evidence>
<keyword evidence="10" id="KW-0966">Cell projection</keyword>
<gene>
    <name evidence="10" type="ORF">HUO07_10195</name>
</gene>
<feature type="domain" description="Flagellar basal body rod protein N-terminal" evidence="6">
    <location>
        <begin position="6"/>
        <end position="33"/>
    </location>
</feature>
<proteinExistence type="inferred from homology"/>
<dbReference type="PANTHER" id="PTHR30435:SF1">
    <property type="entry name" value="FLAGELLAR HOOK PROTEIN FLGE"/>
    <property type="match status" value="1"/>
</dbReference>
<dbReference type="Proteomes" id="UP000589984">
    <property type="component" value="Unassembled WGS sequence"/>
</dbReference>
<keyword evidence="10" id="KW-0969">Cilium</keyword>
<organism evidence="10 11">
    <name type="scientific">Vreelandella maris</name>
    <dbReference type="NCBI Taxonomy" id="2729617"/>
    <lineage>
        <taxon>Bacteria</taxon>
        <taxon>Pseudomonadati</taxon>
        <taxon>Pseudomonadota</taxon>
        <taxon>Gammaproteobacteria</taxon>
        <taxon>Oceanospirillales</taxon>
        <taxon>Halomonadaceae</taxon>
        <taxon>Vreelandella</taxon>
    </lineage>
</organism>
<dbReference type="InterPro" id="IPR010930">
    <property type="entry name" value="Flg_bb/hook_C_dom"/>
</dbReference>
<dbReference type="InterPro" id="IPR020013">
    <property type="entry name" value="Flagellar_FlgE/F/G"/>
</dbReference>
<dbReference type="GO" id="GO:0009425">
    <property type="term" value="C:bacterial-type flagellum basal body"/>
    <property type="evidence" value="ECO:0007669"/>
    <property type="project" value="UniProtKB-SubCell"/>
</dbReference>
<feature type="domain" description="Flagellar basal-body/hook protein C-terminal" evidence="7">
    <location>
        <begin position="456"/>
        <end position="500"/>
    </location>
</feature>
<evidence type="ECO:0000259" key="8">
    <source>
        <dbReference type="Pfam" id="PF07559"/>
    </source>
</evidence>
<dbReference type="InterPro" id="IPR011491">
    <property type="entry name" value="FlgE_D2"/>
</dbReference>
<feature type="domain" description="Flagellar hook protein FlgE D2" evidence="8">
    <location>
        <begin position="207"/>
        <end position="382"/>
    </location>
</feature>
<dbReference type="InterPro" id="IPR001444">
    <property type="entry name" value="Flag_bb_rod_N"/>
</dbReference>
<dbReference type="Pfam" id="PF22692">
    <property type="entry name" value="LlgE_F_G_D1"/>
    <property type="match status" value="1"/>
</dbReference>
<dbReference type="InterPro" id="IPR053967">
    <property type="entry name" value="LlgE_F_G-like_D1"/>
</dbReference>
<keyword evidence="4 5" id="KW-0975">Bacterial flagellum</keyword>
<comment type="function">
    <text evidence="5">A flexible structure which links the flagellar filament to the drive apparatus in the basal body.</text>
</comment>
<sequence length="500" mass="52163">MSFSQALSGLNAQSENLKILGNNIANSQTVGFKSSGAIFADVFAGANSQVGLGVKISDVRQDFTAGDLETSGRTLDLAVAGEGFYRVEQSSGEAAYTRNGQFSQDNQGFLVNAAGQRLTGYGLSDANDPFSAVVPGGAPEALNIPAADIPAKATAQATATYNLDASTVPGQGTQTSTVRAQDAAGELITVNGAGNYDANGDPLELEVSYHYSNSFTTFDSLGNERNVTMYYEKISDNTWKAFQAVDGKLSFSGTGAGATDLDNAFFLKFNGNGQLARYSDLAAAGTTTRDEDAIVGIADAGYQLNLGAATSLDMDSASANGLDATEAFDATRIEDAALTKASAGLDFIVGDGAEQLSYNLTLTGTTQFNNNSVQNTLTQNGYTSGSLSGLEITRDGRVIRIYTNEERRDAGQIVLANFANEEGLQSIGDNAWRETNASGIGIIGTGGTGVFGTIESGVLENSNVDLAKQLVDTIVAQRAYQANSTSISTQDELLQTIINL</sequence>
<evidence type="ECO:0000313" key="10">
    <source>
        <dbReference type="EMBL" id="NVF14541.1"/>
    </source>
</evidence>
<evidence type="ECO:0000256" key="5">
    <source>
        <dbReference type="RuleBase" id="RU362116"/>
    </source>
</evidence>
<comment type="caution">
    <text evidence="10">The sequence shown here is derived from an EMBL/GenBank/DDBJ whole genome shotgun (WGS) entry which is preliminary data.</text>
</comment>
<evidence type="ECO:0000259" key="7">
    <source>
        <dbReference type="Pfam" id="PF06429"/>
    </source>
</evidence>
<dbReference type="InterPro" id="IPR037058">
    <property type="entry name" value="Falgellar_hook_FlgE_sf"/>
</dbReference>
<dbReference type="GO" id="GO:0005829">
    <property type="term" value="C:cytosol"/>
    <property type="evidence" value="ECO:0007669"/>
    <property type="project" value="TreeGrafter"/>
</dbReference>
<evidence type="ECO:0000313" key="11">
    <source>
        <dbReference type="Proteomes" id="UP000589984"/>
    </source>
</evidence>
<evidence type="ECO:0000256" key="2">
    <source>
        <dbReference type="ARBA" id="ARBA00009677"/>
    </source>
</evidence>
<dbReference type="PANTHER" id="PTHR30435">
    <property type="entry name" value="FLAGELLAR PROTEIN"/>
    <property type="match status" value="1"/>
</dbReference>
<evidence type="ECO:0000259" key="6">
    <source>
        <dbReference type="Pfam" id="PF00460"/>
    </source>
</evidence>
<dbReference type="NCBIfam" id="NF004238">
    <property type="entry name" value="PRK05682.1-1"/>
    <property type="match status" value="1"/>
</dbReference>
<dbReference type="GO" id="GO:0009424">
    <property type="term" value="C:bacterial-type flagellum hook"/>
    <property type="evidence" value="ECO:0007669"/>
    <property type="project" value="TreeGrafter"/>
</dbReference>
<accession>A0A7Y6RCY2</accession>
<dbReference type="NCBIfam" id="TIGR03506">
    <property type="entry name" value="FlgEFG_subfam"/>
    <property type="match status" value="1"/>
</dbReference>
<dbReference type="Pfam" id="PF06429">
    <property type="entry name" value="Flg_bbr_C"/>
    <property type="match status" value="1"/>
</dbReference>
<dbReference type="EMBL" id="JABWCV010000009">
    <property type="protein sequence ID" value="NVF14541.1"/>
    <property type="molecule type" value="Genomic_DNA"/>
</dbReference>
<dbReference type="RefSeq" id="WP_176303463.1">
    <property type="nucleotide sequence ID" value="NZ_JABWCV010000009.1"/>
</dbReference>
<feature type="domain" description="Flagellar hook protein FlgE/F/G-like D1" evidence="9">
    <location>
        <begin position="78"/>
        <end position="145"/>
    </location>
</feature>
<keyword evidence="10" id="KW-0282">Flagellum</keyword>
<reference evidence="10 11" key="1">
    <citation type="submission" date="2020-06" db="EMBL/GenBank/DDBJ databases">
        <title>Halomonas sp. QX-1 draft genome sequence.</title>
        <authorList>
            <person name="Qiu X."/>
        </authorList>
    </citation>
    <scope>NUCLEOTIDE SEQUENCE [LARGE SCALE GENOMIC DNA]</scope>
    <source>
        <strain evidence="10 11">QX-1</strain>
    </source>
</reference>
<dbReference type="InterPro" id="IPR037925">
    <property type="entry name" value="FlgE/F/G-like"/>
</dbReference>
<dbReference type="Gene3D" id="2.60.98.20">
    <property type="entry name" value="Flagellar hook protein FlgE"/>
    <property type="match status" value="1"/>
</dbReference>
<keyword evidence="11" id="KW-1185">Reference proteome</keyword>
<dbReference type="SUPFAM" id="SSF117143">
    <property type="entry name" value="Flagellar hook protein flgE"/>
    <property type="match status" value="1"/>
</dbReference>
<dbReference type="AlphaFoldDB" id="A0A7Y6RCY2"/>
<dbReference type="Pfam" id="PF07559">
    <property type="entry name" value="FlgE_D2"/>
    <property type="match status" value="1"/>
</dbReference>
<comment type="similarity">
    <text evidence="2 5">Belongs to the flagella basal body rod proteins family.</text>
</comment>
<evidence type="ECO:0000256" key="1">
    <source>
        <dbReference type="ARBA" id="ARBA00004117"/>
    </source>
</evidence>
<protein>
    <recommendedName>
        <fullName evidence="3 5">Flagellar hook protein FlgE</fullName>
    </recommendedName>
</protein>
<name>A0A7Y6RCY2_9GAMM</name>
<dbReference type="GO" id="GO:0071978">
    <property type="term" value="P:bacterial-type flagellum-dependent swarming motility"/>
    <property type="evidence" value="ECO:0007669"/>
    <property type="project" value="TreeGrafter"/>
</dbReference>
<dbReference type="Pfam" id="PF00460">
    <property type="entry name" value="Flg_bb_rod"/>
    <property type="match status" value="1"/>
</dbReference>